<dbReference type="InterPro" id="IPR005365">
    <property type="entry name" value="Npr3"/>
</dbReference>
<dbReference type="GO" id="GO:0010508">
    <property type="term" value="P:positive regulation of autophagy"/>
    <property type="evidence" value="ECO:0007669"/>
    <property type="project" value="TreeGrafter"/>
</dbReference>
<name>A0A1L8DFC9_9DIPT</name>
<evidence type="ECO:0000256" key="3">
    <source>
        <dbReference type="SAM" id="MobiDB-lite"/>
    </source>
</evidence>
<dbReference type="GO" id="GO:0005764">
    <property type="term" value="C:lysosome"/>
    <property type="evidence" value="ECO:0007669"/>
    <property type="project" value="UniProtKB-SubCell"/>
</dbReference>
<comment type="function">
    <text evidence="2">As a component of the GATOR1 complex functions as an inhibitor of the amino acid-sensing branch of the TORC1 pathway.</text>
</comment>
<accession>A0A1L8DFC9</accession>
<organism evidence="5">
    <name type="scientific">Nyssomyia neivai</name>
    <dbReference type="NCBI Taxonomy" id="330878"/>
    <lineage>
        <taxon>Eukaryota</taxon>
        <taxon>Metazoa</taxon>
        <taxon>Ecdysozoa</taxon>
        <taxon>Arthropoda</taxon>
        <taxon>Hexapoda</taxon>
        <taxon>Insecta</taxon>
        <taxon>Pterygota</taxon>
        <taxon>Neoptera</taxon>
        <taxon>Endopterygota</taxon>
        <taxon>Diptera</taxon>
        <taxon>Nematocera</taxon>
        <taxon>Psychodoidea</taxon>
        <taxon>Psychodidae</taxon>
        <taxon>Nyssomyia</taxon>
    </lineage>
</organism>
<evidence type="ECO:0000256" key="1">
    <source>
        <dbReference type="ARBA" id="ARBA00010546"/>
    </source>
</evidence>
<dbReference type="GO" id="GO:0038202">
    <property type="term" value="P:TORC1 signaling"/>
    <property type="evidence" value="ECO:0007669"/>
    <property type="project" value="TreeGrafter"/>
</dbReference>
<dbReference type="GO" id="GO:1990130">
    <property type="term" value="C:GATOR1 complex"/>
    <property type="evidence" value="ECO:0007669"/>
    <property type="project" value="UniProtKB-UniRule"/>
</dbReference>
<evidence type="ECO:0000256" key="2">
    <source>
        <dbReference type="RuleBase" id="RU368069"/>
    </source>
</evidence>
<proteinExistence type="inferred from homology"/>
<dbReference type="Pfam" id="PF24064">
    <property type="entry name" value="HTH_NPRL3"/>
    <property type="match status" value="1"/>
</dbReference>
<reference evidence="5" key="1">
    <citation type="submission" date="2016-12" db="EMBL/GenBank/DDBJ databases">
        <title>An insight into the sialome and mialome of the sand fly, Nyssomyia neivai.</title>
        <authorList>
            <person name="Sebastian V."/>
            <person name="Goulart T.M."/>
            <person name="Oliveira W."/>
            <person name="Calvo E."/>
            <person name="Oliveira L.F."/>
            <person name="Pinto M.C."/>
            <person name="Rosselino A.M."/>
            <person name="Ribeiro J.M."/>
        </authorList>
    </citation>
    <scope>NUCLEOTIDE SEQUENCE</scope>
</reference>
<feature type="compositionally biased region" description="Acidic residues" evidence="3">
    <location>
        <begin position="425"/>
        <end position="438"/>
    </location>
</feature>
<dbReference type="InterPro" id="IPR056603">
    <property type="entry name" value="HTH_NPRL3"/>
</dbReference>
<evidence type="ECO:0000259" key="4">
    <source>
        <dbReference type="Pfam" id="PF24064"/>
    </source>
</evidence>
<feature type="compositionally biased region" description="Polar residues" evidence="3">
    <location>
        <begin position="455"/>
        <end position="470"/>
    </location>
</feature>
<dbReference type="GO" id="GO:1904262">
    <property type="term" value="P:negative regulation of TORC1 signaling"/>
    <property type="evidence" value="ECO:0007669"/>
    <property type="project" value="TreeGrafter"/>
</dbReference>
<feature type="compositionally biased region" description="Polar residues" evidence="3">
    <location>
        <begin position="495"/>
        <end position="515"/>
    </location>
</feature>
<dbReference type="GO" id="GO:0034198">
    <property type="term" value="P:cellular response to amino acid starvation"/>
    <property type="evidence" value="ECO:0007669"/>
    <property type="project" value="UniProtKB-UniRule"/>
</dbReference>
<dbReference type="PANTHER" id="PTHR13153:SF5">
    <property type="entry name" value="GATOR COMPLEX PROTEIN NPRL3"/>
    <property type="match status" value="1"/>
</dbReference>
<evidence type="ECO:0000313" key="5">
    <source>
        <dbReference type="EMBL" id="JAV05151.1"/>
    </source>
</evidence>
<dbReference type="Pfam" id="PF03666">
    <property type="entry name" value="NPR3"/>
    <property type="match status" value="1"/>
</dbReference>
<dbReference type="PANTHER" id="PTHR13153">
    <property type="entry name" value="CGTHBA PROTEIN -14 GENE PROTEIN"/>
    <property type="match status" value="1"/>
</dbReference>
<feature type="region of interest" description="Disordered" evidence="3">
    <location>
        <begin position="492"/>
        <end position="523"/>
    </location>
</feature>
<keyword evidence="2" id="KW-0458">Lysosome</keyword>
<protein>
    <recommendedName>
        <fullName evidence="2">GATOR complex protein NPRL3</fullName>
    </recommendedName>
    <alternativeName>
        <fullName evidence="2">Nitrogen permease regulator 3-like protein</fullName>
    </alternativeName>
</protein>
<keyword evidence="2" id="KW-0732">Signal</keyword>
<feature type="region of interest" description="Disordered" evidence="3">
    <location>
        <begin position="420"/>
        <end position="474"/>
    </location>
</feature>
<feature type="domain" description="GATOR1 complex protein NPRL3 C-terminal HTH" evidence="4">
    <location>
        <begin position="539"/>
        <end position="599"/>
    </location>
</feature>
<dbReference type="EMBL" id="GFDF01008933">
    <property type="protein sequence ID" value="JAV05151.1"/>
    <property type="molecule type" value="Transcribed_RNA"/>
</dbReference>
<comment type="subcellular location">
    <subcellularLocation>
        <location evidence="2">Lysosome</location>
    </subcellularLocation>
</comment>
<sequence length="615" mass="69430">MEVNPLSVILVKSDSKGDRLLFRYPYNVVPPCETNRQRIWKSPYSLPSNAEDLQSTAAQTSNIYQGNLSGFTDDVLSTLFAVKQELCNRKFELKVNDVRFVSHPTLMQPKKDEQKSFILVNIVFALHAQASYSIVKCYYELSKRLGQALFYEENRAGYLSDEMKMMVKTHDEVATIAEQGGSNGITPKVPSVFDLVLERSTLAQCLKTIYHDLIQTGLLNVTINQWVTLSFCLPQKAHQFHKKGFIVEPEAIDRCLESLKPYHGMLLLVDPSELLDCFPPSGARMLIQLIEVYNPLKSLQNMANDADLAIEHVYQLVGHLVYWAKATIIYPLCETNVYVIAPDAPLHIHSPLVEKFKLKFPRMSLFEVISDFSLPTSIGHLTTPLQPPARQGRLAEMVLWMLQHHLLMQLHTYVQFMPTEHGEPTEEVPEDQQTEFDAGDTSISPDDDLHAGSLLSMSSQPMPVPNTSRRSLTDEHFSESILDDSTVFENIAAPPSSSHKSNYSTTQSVSLSTDAGESLGSAEDEEKLKELLMAFNEPERSAVRQVPAAANVEDLALMVKLYQAGYFKGNHHLEEIIYFENLRRSQLLQLLDKFKDVLIIYETEDPAIANLYTQT</sequence>
<dbReference type="AlphaFoldDB" id="A0A1L8DFC9"/>
<comment type="similarity">
    <text evidence="1 2">Belongs to the NPR3 family.</text>
</comment>